<dbReference type="AlphaFoldDB" id="A0A915I970"/>
<protein>
    <submittedName>
        <fullName evidence="2">Uncharacterized protein</fullName>
    </submittedName>
</protein>
<sequence length="110" mass="12525">MKLTFYCIFIGPKYLASSGSKIGDSKSSQNIRLKPPVPVSGSMVPFSIKSNIFNRNSESVSLYFLPRPCNSTDIWQMEYLGFNLRRNCFSQKIVKSSLEMLTKNKPDKFV</sequence>
<name>A0A915I970_ROMCU</name>
<proteinExistence type="predicted"/>
<organism evidence="1 2">
    <name type="scientific">Romanomermis culicivorax</name>
    <name type="common">Nematode worm</name>
    <dbReference type="NCBI Taxonomy" id="13658"/>
    <lineage>
        <taxon>Eukaryota</taxon>
        <taxon>Metazoa</taxon>
        <taxon>Ecdysozoa</taxon>
        <taxon>Nematoda</taxon>
        <taxon>Enoplea</taxon>
        <taxon>Dorylaimia</taxon>
        <taxon>Mermithida</taxon>
        <taxon>Mermithoidea</taxon>
        <taxon>Mermithidae</taxon>
        <taxon>Romanomermis</taxon>
    </lineage>
</organism>
<evidence type="ECO:0000313" key="1">
    <source>
        <dbReference type="Proteomes" id="UP000887565"/>
    </source>
</evidence>
<dbReference type="Proteomes" id="UP000887565">
    <property type="component" value="Unplaced"/>
</dbReference>
<evidence type="ECO:0000313" key="2">
    <source>
        <dbReference type="WBParaSite" id="nRc.2.0.1.t10719-RA"/>
    </source>
</evidence>
<dbReference type="WBParaSite" id="nRc.2.0.1.t10719-RA">
    <property type="protein sequence ID" value="nRc.2.0.1.t10719-RA"/>
    <property type="gene ID" value="nRc.2.0.1.g10719"/>
</dbReference>
<keyword evidence="1" id="KW-1185">Reference proteome</keyword>
<reference evidence="2" key="1">
    <citation type="submission" date="2022-11" db="UniProtKB">
        <authorList>
            <consortium name="WormBaseParasite"/>
        </authorList>
    </citation>
    <scope>IDENTIFICATION</scope>
</reference>
<accession>A0A915I970</accession>